<dbReference type="InterPro" id="IPR011379">
    <property type="entry name" value="MazG-related_GP37"/>
</dbReference>
<comment type="caution">
    <text evidence="2">The sequence shown here is derived from an EMBL/GenBank/DDBJ whole genome shotgun (WGS) entry which is preliminary data.</text>
</comment>
<dbReference type="AlphaFoldDB" id="A0A0F9ISU9"/>
<proteinExistence type="predicted"/>
<dbReference type="InterPro" id="IPR004518">
    <property type="entry name" value="MazG-like_dom"/>
</dbReference>
<dbReference type="Gene3D" id="1.10.287.1080">
    <property type="entry name" value="MazG-like"/>
    <property type="match status" value="1"/>
</dbReference>
<protein>
    <recommendedName>
        <fullName evidence="1">NTP pyrophosphohydrolase MazG-like domain-containing protein</fullName>
    </recommendedName>
</protein>
<evidence type="ECO:0000259" key="1">
    <source>
        <dbReference type="Pfam" id="PF03819"/>
    </source>
</evidence>
<dbReference type="Pfam" id="PF03819">
    <property type="entry name" value="MazG"/>
    <property type="match status" value="1"/>
</dbReference>
<feature type="non-terminal residue" evidence="2">
    <location>
        <position position="296"/>
    </location>
</feature>
<name>A0A0F9ISU9_9ZZZZ</name>
<sequence>MKLSPQSKWKDAHMDSNVYLQLASLTESPNIPLKDSFPEGLSRVLHSALGCGDESGELIKIIKDHLFYGKELTFTALKEEYGDLLWFIAQGLNAMNSSFEEVMAMNISKLRKRYPHKFEHSKAINRDVSAELAVLERFITDMHQEEQSADLGHAPIDNAEIWRGSPLTTCQICQQQISKRFVDGKVKGGSWGIMCPTCHATNGVGLGTGKGQEYVKVGTTFIKAPRPKRPILAQLLTARRAKVIGAANTVGSETPINQIMAGLISEADLPADAQIKCAISIYHAVMIAGAPGKIVT</sequence>
<organism evidence="2">
    <name type="scientific">marine sediment metagenome</name>
    <dbReference type="NCBI Taxonomy" id="412755"/>
    <lineage>
        <taxon>unclassified sequences</taxon>
        <taxon>metagenomes</taxon>
        <taxon>ecological metagenomes</taxon>
    </lineage>
</organism>
<dbReference type="CDD" id="cd11541">
    <property type="entry name" value="NTP-PPase_u4"/>
    <property type="match status" value="1"/>
</dbReference>
<feature type="domain" description="NTP pyrophosphohydrolase MazG-like" evidence="1">
    <location>
        <begin position="53"/>
        <end position="118"/>
    </location>
</feature>
<accession>A0A0F9ISU9</accession>
<dbReference type="SUPFAM" id="SSF101386">
    <property type="entry name" value="all-alpha NTP pyrophosphatases"/>
    <property type="match status" value="1"/>
</dbReference>
<evidence type="ECO:0000313" key="2">
    <source>
        <dbReference type="EMBL" id="KKL96840.1"/>
    </source>
</evidence>
<reference evidence="2" key="1">
    <citation type="journal article" date="2015" name="Nature">
        <title>Complex archaea that bridge the gap between prokaryotes and eukaryotes.</title>
        <authorList>
            <person name="Spang A."/>
            <person name="Saw J.H."/>
            <person name="Jorgensen S.L."/>
            <person name="Zaremba-Niedzwiedzka K."/>
            <person name="Martijn J."/>
            <person name="Lind A.E."/>
            <person name="van Eijk R."/>
            <person name="Schleper C."/>
            <person name="Guy L."/>
            <person name="Ettema T.J."/>
        </authorList>
    </citation>
    <scope>NUCLEOTIDE SEQUENCE</scope>
</reference>
<dbReference type="EMBL" id="LAZR01018322">
    <property type="protein sequence ID" value="KKL96840.1"/>
    <property type="molecule type" value="Genomic_DNA"/>
</dbReference>
<gene>
    <name evidence="2" type="ORF">LCGC14_1840420</name>
</gene>